<organism evidence="2 3">
    <name type="scientific">Rhodotorula mucilaginosa</name>
    <name type="common">Yeast</name>
    <name type="synonym">Rhodotorula rubra</name>
    <dbReference type="NCBI Taxonomy" id="5537"/>
    <lineage>
        <taxon>Eukaryota</taxon>
        <taxon>Fungi</taxon>
        <taxon>Dikarya</taxon>
        <taxon>Basidiomycota</taxon>
        <taxon>Pucciniomycotina</taxon>
        <taxon>Microbotryomycetes</taxon>
        <taxon>Sporidiobolales</taxon>
        <taxon>Sporidiobolaceae</taxon>
        <taxon>Rhodotorula</taxon>
    </lineage>
</organism>
<dbReference type="Proteomes" id="UP000777482">
    <property type="component" value="Unassembled WGS sequence"/>
</dbReference>
<keyword evidence="1" id="KW-1133">Transmembrane helix</keyword>
<comment type="caution">
    <text evidence="2">The sequence shown here is derived from an EMBL/GenBank/DDBJ whole genome shotgun (WGS) entry which is preliminary data.</text>
</comment>
<feature type="transmembrane region" description="Helical" evidence="1">
    <location>
        <begin position="43"/>
        <end position="66"/>
    </location>
</feature>
<feature type="transmembrane region" description="Helical" evidence="1">
    <location>
        <begin position="175"/>
        <end position="194"/>
    </location>
</feature>
<dbReference type="AlphaFoldDB" id="A0A9P6W961"/>
<reference evidence="2 3" key="1">
    <citation type="submission" date="2020-11" db="EMBL/GenBank/DDBJ databases">
        <title>Kefir isolates.</title>
        <authorList>
            <person name="Marcisauskas S."/>
            <person name="Kim Y."/>
            <person name="Blasche S."/>
        </authorList>
    </citation>
    <scope>NUCLEOTIDE SEQUENCE [LARGE SCALE GENOMIC DNA]</scope>
    <source>
        <strain evidence="2 3">KR</strain>
    </source>
</reference>
<evidence type="ECO:0000313" key="2">
    <source>
        <dbReference type="EMBL" id="KAG0666123.1"/>
    </source>
</evidence>
<keyword evidence="1" id="KW-0812">Transmembrane</keyword>
<evidence type="ECO:0000313" key="3">
    <source>
        <dbReference type="Proteomes" id="UP000777482"/>
    </source>
</evidence>
<feature type="transmembrane region" description="Helical" evidence="1">
    <location>
        <begin position="6"/>
        <end position="31"/>
    </location>
</feature>
<feature type="transmembrane region" description="Helical" evidence="1">
    <location>
        <begin position="214"/>
        <end position="233"/>
    </location>
</feature>
<gene>
    <name evidence="2" type="ORF">C6P46_005474</name>
</gene>
<name>A0A9P6W961_RHOMI</name>
<dbReference type="EMBL" id="PUHQ01000006">
    <property type="protein sequence ID" value="KAG0666123.1"/>
    <property type="molecule type" value="Genomic_DNA"/>
</dbReference>
<dbReference type="PANTHER" id="PTHR16201">
    <property type="entry name" value="SEVEN TRANSMEMBRANE PROTEIN 1-RELATED"/>
    <property type="match status" value="1"/>
</dbReference>
<feature type="transmembrane region" description="Helical" evidence="1">
    <location>
        <begin position="72"/>
        <end position="91"/>
    </location>
</feature>
<dbReference type="PANTHER" id="PTHR16201:SF44">
    <property type="entry name" value="SEVEN TRANSMEMBRANE PROTEIN 1"/>
    <property type="match status" value="1"/>
</dbReference>
<dbReference type="OrthoDB" id="8048523at2759"/>
<feature type="transmembrane region" description="Helical" evidence="1">
    <location>
        <begin position="135"/>
        <end position="155"/>
    </location>
</feature>
<dbReference type="InterPro" id="IPR051415">
    <property type="entry name" value="LAAT-1"/>
</dbReference>
<keyword evidence="3" id="KW-1185">Reference proteome</keyword>
<feature type="transmembrane region" description="Helical" evidence="1">
    <location>
        <begin position="245"/>
        <end position="266"/>
    </location>
</feature>
<accession>A0A9P6W961</accession>
<protein>
    <submittedName>
        <fullName evidence="2">Uncharacterized protein</fullName>
    </submittedName>
</protein>
<keyword evidence="1" id="KW-0472">Membrane</keyword>
<proteinExistence type="predicted"/>
<dbReference type="GO" id="GO:0016020">
    <property type="term" value="C:membrane"/>
    <property type="evidence" value="ECO:0007669"/>
    <property type="project" value="TreeGrafter"/>
</dbReference>
<evidence type="ECO:0000256" key="1">
    <source>
        <dbReference type="SAM" id="Phobius"/>
    </source>
</evidence>
<sequence length="374" mass="42570">MELEDSMLVSMLLGFLASSAAIAAFIPLVLINASKRRSGTGPGFLACWLVADALNLAGIILLGAPVTQKILAAWYALIDFIMLVQLIMFGHDDLSSRPPQRTSNFLKICERDKKPRYAAMMRHFGQFSTWDCVKLLAFCLLGGATACGWYLTLGLRNDPHGFEIEIPRGFDEKSFFMGLSACLIFAAARLPECYSGWARSHRGQEPIHSLSDPLFYFLIIENVFYLASILTLSRDPDYLIAESPFIAGAVIPITFDLLMLASMVIWHRRWRRLDTPYARRLRMQLFSRTNEESKMNDERTRVERLREMDDIEFEAFQPTEIFPPTTSRSVKRRLKARNKRIIAARSDLDANRLAFEALRGPDLDKTYTYSVTEL</sequence>